<dbReference type="InterPro" id="IPR000032">
    <property type="entry name" value="HPr-like"/>
</dbReference>
<comment type="subunit">
    <text evidence="7">Homodimer. The dihydroxyacetone kinase complex is composed of a homodimer of DhaM, a homodimer of DhaK and the subunit DhaL.</text>
</comment>
<evidence type="ECO:0000313" key="11">
    <source>
        <dbReference type="Proteomes" id="UP000824005"/>
    </source>
</evidence>
<dbReference type="InterPro" id="IPR035895">
    <property type="entry name" value="HPr-like_sf"/>
</dbReference>
<dbReference type="PRINTS" id="PR00107">
    <property type="entry name" value="PHOSPHOCPHPR"/>
</dbReference>
<dbReference type="InterPro" id="IPR012844">
    <property type="entry name" value="DhaM_N"/>
</dbReference>
<dbReference type="PROSITE" id="PS51096">
    <property type="entry name" value="PTS_EIIA_TYPE_4"/>
    <property type="match status" value="1"/>
</dbReference>
<comment type="catalytic activity">
    <reaction evidence="1">
        <text>dihydroxyacetone + phosphoenolpyruvate = dihydroxyacetone phosphate + pyruvate</text>
        <dbReference type="Rhea" id="RHEA:18381"/>
        <dbReference type="ChEBI" id="CHEBI:15361"/>
        <dbReference type="ChEBI" id="CHEBI:16016"/>
        <dbReference type="ChEBI" id="CHEBI:57642"/>
        <dbReference type="ChEBI" id="CHEBI:58702"/>
        <dbReference type="EC" id="2.7.1.121"/>
    </reaction>
</comment>
<evidence type="ECO:0000256" key="7">
    <source>
        <dbReference type="ARBA" id="ARBA00046577"/>
    </source>
</evidence>
<dbReference type="SUPFAM" id="SSF55594">
    <property type="entry name" value="HPr-like"/>
    <property type="match status" value="1"/>
</dbReference>
<keyword evidence="6" id="KW-0808">Transferase</keyword>
<dbReference type="InterPro" id="IPR036662">
    <property type="entry name" value="PTS_EIIA_man-typ_sf"/>
</dbReference>
<name>A0A9D2C981_9MICO</name>
<dbReference type="GO" id="GO:0016020">
    <property type="term" value="C:membrane"/>
    <property type="evidence" value="ECO:0007669"/>
    <property type="project" value="InterPro"/>
</dbReference>
<dbReference type="PANTHER" id="PTHR38594">
    <property type="entry name" value="PEP-DEPENDENT DIHYDROXYACETONE KINASE, PHOSPHORYL DONOR SUBUNIT DHAM"/>
    <property type="match status" value="1"/>
</dbReference>
<dbReference type="Pfam" id="PF00381">
    <property type="entry name" value="PTS-HPr"/>
    <property type="match status" value="1"/>
</dbReference>
<feature type="domain" description="HPr" evidence="9">
    <location>
        <begin position="142"/>
        <end position="224"/>
    </location>
</feature>
<evidence type="ECO:0000256" key="2">
    <source>
        <dbReference type="ARBA" id="ARBA00002788"/>
    </source>
</evidence>
<dbReference type="InterPro" id="IPR004701">
    <property type="entry name" value="PTS_EIIA_man-typ"/>
</dbReference>
<evidence type="ECO:0000256" key="4">
    <source>
        <dbReference type="ARBA" id="ARBA00012095"/>
    </source>
</evidence>
<dbReference type="Gene3D" id="3.30.1340.10">
    <property type="entry name" value="HPr-like"/>
    <property type="match status" value="1"/>
</dbReference>
<keyword evidence="10" id="KW-0418">Kinase</keyword>
<reference evidence="10" key="2">
    <citation type="submission" date="2021-04" db="EMBL/GenBank/DDBJ databases">
        <authorList>
            <person name="Gilroy R."/>
        </authorList>
    </citation>
    <scope>NUCLEOTIDE SEQUENCE</scope>
    <source>
        <strain evidence="10">ChiGjej1B1-98</strain>
    </source>
</reference>
<reference evidence="10" key="1">
    <citation type="journal article" date="2021" name="PeerJ">
        <title>Extensive microbial diversity within the chicken gut microbiome revealed by metagenomics and culture.</title>
        <authorList>
            <person name="Gilroy R."/>
            <person name="Ravi A."/>
            <person name="Getino M."/>
            <person name="Pursley I."/>
            <person name="Horton D.L."/>
            <person name="Alikhan N.F."/>
            <person name="Baker D."/>
            <person name="Gharbi K."/>
            <person name="Hall N."/>
            <person name="Watson M."/>
            <person name="Adriaenssens E.M."/>
            <person name="Foster-Nyarko E."/>
            <person name="Jarju S."/>
            <person name="Secka A."/>
            <person name="Antonio M."/>
            <person name="Oren A."/>
            <person name="Chaudhuri R.R."/>
            <person name="La Ragione R."/>
            <person name="Hildebrand F."/>
            <person name="Pallen M.J."/>
        </authorList>
    </citation>
    <scope>NUCLEOTIDE SEQUENCE</scope>
    <source>
        <strain evidence="10">ChiGjej1B1-98</strain>
    </source>
</reference>
<dbReference type="Proteomes" id="UP000824005">
    <property type="component" value="Unassembled WGS sequence"/>
</dbReference>
<dbReference type="PROSITE" id="PS51350">
    <property type="entry name" value="PTS_HPR_DOM"/>
    <property type="match status" value="1"/>
</dbReference>
<dbReference type="EC" id="2.7.1.121" evidence="4"/>
<sequence length="224" mass="22705">MSIDLVIVSHSAKIAEGIVELAGQMAPDVRIHAVGGTDDGGIGTSFDRLEAAVANTEEAVVLCDLGSAVMTAETVIEFLDEDRQSQIRLADAPIVEGTIAAAVQAQTGGALAAVLDAAESARGSSAATTQDGVGVAVDDAPVAERTVRLTNEAGLHARPASELVKLAMTFESSVTVNGTDAKSLLKVMALGLSKGAEVSYRVEGPDALAAMDAIVALTESGFGE</sequence>
<accession>A0A9D2C981</accession>
<dbReference type="PANTHER" id="PTHR38594:SF1">
    <property type="entry name" value="PEP-DEPENDENT DIHYDROXYACETONE KINASE, PHOSPHORYL DONOR SUBUNIT DHAM"/>
    <property type="match status" value="1"/>
</dbReference>
<protein>
    <recommendedName>
        <fullName evidence="5">Phosphocarrier protein HPr</fullName>
        <ecNumber evidence="4">2.7.1.121</ecNumber>
    </recommendedName>
</protein>
<dbReference type="EMBL" id="DXDC01000134">
    <property type="protein sequence ID" value="HIY65554.1"/>
    <property type="molecule type" value="Genomic_DNA"/>
</dbReference>
<feature type="domain" description="PTS EIIA type-4" evidence="8">
    <location>
        <begin position="2"/>
        <end position="133"/>
    </location>
</feature>
<dbReference type="SUPFAM" id="SSF53062">
    <property type="entry name" value="PTS system fructose IIA component-like"/>
    <property type="match status" value="1"/>
</dbReference>
<evidence type="ECO:0000313" key="10">
    <source>
        <dbReference type="EMBL" id="HIY65554.1"/>
    </source>
</evidence>
<dbReference type="GO" id="GO:0019563">
    <property type="term" value="P:glycerol catabolic process"/>
    <property type="evidence" value="ECO:0007669"/>
    <property type="project" value="InterPro"/>
</dbReference>
<dbReference type="Gene3D" id="3.40.50.510">
    <property type="entry name" value="Phosphotransferase system, mannose-type IIA component"/>
    <property type="match status" value="1"/>
</dbReference>
<evidence type="ECO:0000256" key="3">
    <source>
        <dbReference type="ARBA" id="ARBA00003681"/>
    </source>
</evidence>
<dbReference type="Pfam" id="PF03610">
    <property type="entry name" value="EIIA-man"/>
    <property type="match status" value="1"/>
</dbReference>
<dbReference type="PROSITE" id="PS00369">
    <property type="entry name" value="PTS_HPR_HIS"/>
    <property type="match status" value="1"/>
</dbReference>
<evidence type="ECO:0000256" key="6">
    <source>
        <dbReference type="ARBA" id="ARBA00022679"/>
    </source>
</evidence>
<gene>
    <name evidence="10" type="primary">dhaM</name>
    <name evidence="10" type="ORF">H9830_04685</name>
</gene>
<evidence type="ECO:0000259" key="8">
    <source>
        <dbReference type="PROSITE" id="PS51096"/>
    </source>
</evidence>
<dbReference type="InterPro" id="IPR039643">
    <property type="entry name" value="DhaM"/>
</dbReference>
<dbReference type="GO" id="GO:0047324">
    <property type="term" value="F:phosphoenolpyruvate-glycerone phosphotransferase activity"/>
    <property type="evidence" value="ECO:0007669"/>
    <property type="project" value="UniProtKB-EC"/>
</dbReference>
<proteinExistence type="predicted"/>
<dbReference type="GO" id="GO:0009401">
    <property type="term" value="P:phosphoenolpyruvate-dependent sugar phosphotransferase system"/>
    <property type="evidence" value="ECO:0007669"/>
    <property type="project" value="InterPro"/>
</dbReference>
<organism evidence="10 11">
    <name type="scientific">Candidatus Agrococcus pullicola</name>
    <dbReference type="NCBI Taxonomy" id="2838429"/>
    <lineage>
        <taxon>Bacteria</taxon>
        <taxon>Bacillati</taxon>
        <taxon>Actinomycetota</taxon>
        <taxon>Actinomycetes</taxon>
        <taxon>Micrococcales</taxon>
        <taxon>Microbacteriaceae</taxon>
        <taxon>Agrococcus</taxon>
    </lineage>
</organism>
<evidence type="ECO:0000256" key="1">
    <source>
        <dbReference type="ARBA" id="ARBA00001113"/>
    </source>
</evidence>
<evidence type="ECO:0000259" key="9">
    <source>
        <dbReference type="PROSITE" id="PS51350"/>
    </source>
</evidence>
<dbReference type="InterPro" id="IPR001020">
    <property type="entry name" value="PTS_HPr_His_P_site"/>
</dbReference>
<dbReference type="AlphaFoldDB" id="A0A9D2C981"/>
<dbReference type="NCBIfam" id="TIGR02364">
    <property type="entry name" value="dha_pts"/>
    <property type="match status" value="1"/>
</dbReference>
<comment type="function">
    <text evidence="3">General (non sugar-specific) component of the phosphoenolpyruvate-dependent sugar phosphotransferase system (sugar PTS). This major carbohydrate active-transport system catalyzes the phosphorylation of incoming sugar substrates concomitantly with their translocation across the cell membrane. The phosphoryl group from phosphoenolpyruvate (PEP) is transferred to the phosphoryl carrier protein HPr by enzyme I. Phospho-HPr then transfers it to the PTS EIIA domain.</text>
</comment>
<evidence type="ECO:0000256" key="5">
    <source>
        <dbReference type="ARBA" id="ARBA00020422"/>
    </source>
</evidence>
<dbReference type="NCBIfam" id="TIGR01003">
    <property type="entry name" value="PTS_HPr_family"/>
    <property type="match status" value="1"/>
</dbReference>
<comment type="function">
    <text evidence="2">Component of the dihydroxyacetone kinase complex, which is responsible for the phosphoenolpyruvate (PEP)-dependent phosphorylation of dihydroxyacetone. DhaM serves as the phosphoryl donor. Is phosphorylated by phosphoenolpyruvate in an EI- and HPr-dependent reaction, and a phosphorelay system on histidine residues finally leads to phosphoryl transfer to DhaL and dihydroxyacetone.</text>
</comment>
<comment type="caution">
    <text evidence="10">The sequence shown here is derived from an EMBL/GenBank/DDBJ whole genome shotgun (WGS) entry which is preliminary data.</text>
</comment>
<dbReference type="CDD" id="cd00367">
    <property type="entry name" value="PTS-HPr_like"/>
    <property type="match status" value="1"/>
</dbReference>